<dbReference type="InterPro" id="IPR011051">
    <property type="entry name" value="RmlC_Cupin_sf"/>
</dbReference>
<sequence>MDDLYTSSSSSDPIPLSSALKPAELVRLPPEMACHEHEHTQVVIGLTGLMEFEVNGVGNIVHPGQGCVVRCGADHAFGGISQRSDILVLNMRVPSDNEPLLISQLNELAKRDMYFQLDAQIQKLIRILTSEMQAYPDDWQLSRACNDTLIAILQRHVSAFQLKWRASRFDIDVIDRYIEKNMAYPITVAQLAGAVFLGESQFHERFKQATKTTPYQYLVKKRIDKAKQLLEEGRLTMSQISEATGFSSASVFSHTFSRQVGCSPSQFSK</sequence>
<dbReference type="InterPro" id="IPR050204">
    <property type="entry name" value="AraC_XylS_family_regulators"/>
</dbReference>
<dbReference type="Pfam" id="PF12833">
    <property type="entry name" value="HTH_18"/>
    <property type="match status" value="1"/>
</dbReference>
<dbReference type="PROSITE" id="PS00041">
    <property type="entry name" value="HTH_ARAC_FAMILY_1"/>
    <property type="match status" value="1"/>
</dbReference>
<keyword evidence="3" id="KW-0804">Transcription</keyword>
<comment type="caution">
    <text evidence="5">The sequence shown here is derived from an EMBL/GenBank/DDBJ whole genome shotgun (WGS) entry which is preliminary data.</text>
</comment>
<evidence type="ECO:0000256" key="3">
    <source>
        <dbReference type="ARBA" id="ARBA00023163"/>
    </source>
</evidence>
<keyword evidence="2" id="KW-0238">DNA-binding</keyword>
<keyword evidence="6" id="KW-1185">Reference proteome</keyword>
<dbReference type="SUPFAM" id="SSF51182">
    <property type="entry name" value="RmlC-like cupins"/>
    <property type="match status" value="1"/>
</dbReference>
<gene>
    <name evidence="5" type="ORF">ACFODT_07270</name>
</gene>
<protein>
    <submittedName>
        <fullName evidence="5">Helix-turn-helix domain-containing protein</fullName>
    </submittedName>
</protein>
<dbReference type="RefSeq" id="WP_123014737.1">
    <property type="nucleotide sequence ID" value="NZ_AP024912.1"/>
</dbReference>
<evidence type="ECO:0000259" key="4">
    <source>
        <dbReference type="PROSITE" id="PS01124"/>
    </source>
</evidence>
<organism evidence="5 6">
    <name type="scientific">Vibrio zhugei</name>
    <dbReference type="NCBI Taxonomy" id="2479546"/>
    <lineage>
        <taxon>Bacteria</taxon>
        <taxon>Pseudomonadati</taxon>
        <taxon>Pseudomonadota</taxon>
        <taxon>Gammaproteobacteria</taxon>
        <taxon>Vibrionales</taxon>
        <taxon>Vibrionaceae</taxon>
        <taxon>Vibrio</taxon>
    </lineage>
</organism>
<reference evidence="6" key="1">
    <citation type="journal article" date="2019" name="Int. J. Syst. Evol. Microbiol.">
        <title>The Global Catalogue of Microorganisms (GCM) 10K type strain sequencing project: providing services to taxonomists for standard genome sequencing and annotation.</title>
        <authorList>
            <consortium name="The Broad Institute Genomics Platform"/>
            <consortium name="The Broad Institute Genome Sequencing Center for Infectious Disease"/>
            <person name="Wu L."/>
            <person name="Ma J."/>
        </authorList>
    </citation>
    <scope>NUCLEOTIDE SEQUENCE [LARGE SCALE GENOMIC DNA]</scope>
    <source>
        <strain evidence="6">KCTC 62784</strain>
    </source>
</reference>
<dbReference type="SUPFAM" id="SSF46689">
    <property type="entry name" value="Homeodomain-like"/>
    <property type="match status" value="2"/>
</dbReference>
<dbReference type="PANTHER" id="PTHR46796">
    <property type="entry name" value="HTH-TYPE TRANSCRIPTIONAL ACTIVATOR RHAS-RELATED"/>
    <property type="match status" value="1"/>
</dbReference>
<dbReference type="InterPro" id="IPR014710">
    <property type="entry name" value="RmlC-like_jellyroll"/>
</dbReference>
<dbReference type="InterPro" id="IPR009057">
    <property type="entry name" value="Homeodomain-like_sf"/>
</dbReference>
<feature type="domain" description="HTH araC/xylS-type" evidence="4">
    <location>
        <begin position="172"/>
        <end position="269"/>
    </location>
</feature>
<dbReference type="PANTHER" id="PTHR46796:SF10">
    <property type="entry name" value="TRANSCRIPTIONAL ACTIVATOR FEAR"/>
    <property type="match status" value="1"/>
</dbReference>
<dbReference type="SMART" id="SM00342">
    <property type="entry name" value="HTH_ARAC"/>
    <property type="match status" value="1"/>
</dbReference>
<dbReference type="Proteomes" id="UP001595384">
    <property type="component" value="Unassembled WGS sequence"/>
</dbReference>
<name>A0ABV7C6G8_9VIBR</name>
<dbReference type="InterPro" id="IPR018062">
    <property type="entry name" value="HTH_AraC-typ_CS"/>
</dbReference>
<proteinExistence type="predicted"/>
<dbReference type="Gene3D" id="2.60.120.10">
    <property type="entry name" value="Jelly Rolls"/>
    <property type="match status" value="1"/>
</dbReference>
<dbReference type="InterPro" id="IPR018060">
    <property type="entry name" value="HTH_AraC"/>
</dbReference>
<evidence type="ECO:0000313" key="5">
    <source>
        <dbReference type="EMBL" id="MFC3023622.1"/>
    </source>
</evidence>
<evidence type="ECO:0000256" key="2">
    <source>
        <dbReference type="ARBA" id="ARBA00023125"/>
    </source>
</evidence>
<dbReference type="EMBL" id="JBHRSE010000046">
    <property type="protein sequence ID" value="MFC3023622.1"/>
    <property type="molecule type" value="Genomic_DNA"/>
</dbReference>
<evidence type="ECO:0000313" key="6">
    <source>
        <dbReference type="Proteomes" id="UP001595384"/>
    </source>
</evidence>
<evidence type="ECO:0000256" key="1">
    <source>
        <dbReference type="ARBA" id="ARBA00023015"/>
    </source>
</evidence>
<keyword evidence="1" id="KW-0805">Transcription regulation</keyword>
<dbReference type="PROSITE" id="PS01124">
    <property type="entry name" value="HTH_ARAC_FAMILY_2"/>
    <property type="match status" value="1"/>
</dbReference>
<accession>A0ABV7C6G8</accession>
<dbReference type="Gene3D" id="1.10.10.60">
    <property type="entry name" value="Homeodomain-like"/>
    <property type="match status" value="2"/>
</dbReference>